<feature type="transmembrane region" description="Helical" evidence="6">
    <location>
        <begin position="219"/>
        <end position="238"/>
    </location>
</feature>
<feature type="transmembrane region" description="Helical" evidence="6">
    <location>
        <begin position="75"/>
        <end position="99"/>
    </location>
</feature>
<dbReference type="Proteomes" id="UP000192917">
    <property type="component" value="Unassembled WGS sequence"/>
</dbReference>
<comment type="subcellular location">
    <subcellularLocation>
        <location evidence="1">Membrane</location>
        <topology evidence="1">Multi-pass membrane protein</topology>
    </subcellularLocation>
</comment>
<dbReference type="PANTHER" id="PTHR32322">
    <property type="entry name" value="INNER MEMBRANE TRANSPORTER"/>
    <property type="match status" value="1"/>
</dbReference>
<name>A0A1Y6C350_9PROT</name>
<dbReference type="GO" id="GO:0016020">
    <property type="term" value="C:membrane"/>
    <property type="evidence" value="ECO:0007669"/>
    <property type="project" value="UniProtKB-SubCell"/>
</dbReference>
<dbReference type="InterPro" id="IPR050638">
    <property type="entry name" value="AA-Vitamin_Transporters"/>
</dbReference>
<feature type="domain" description="EamA" evidence="7">
    <location>
        <begin position="160"/>
        <end position="294"/>
    </location>
</feature>
<evidence type="ECO:0000256" key="4">
    <source>
        <dbReference type="ARBA" id="ARBA00022989"/>
    </source>
</evidence>
<comment type="similarity">
    <text evidence="2">Belongs to the EamA transporter family.</text>
</comment>
<feature type="transmembrane region" description="Helical" evidence="6">
    <location>
        <begin position="12"/>
        <end position="30"/>
    </location>
</feature>
<proteinExistence type="inferred from homology"/>
<keyword evidence="3 6" id="KW-0812">Transmembrane</keyword>
<evidence type="ECO:0000313" key="9">
    <source>
        <dbReference type="Proteomes" id="UP000192917"/>
    </source>
</evidence>
<feature type="domain" description="EamA" evidence="7">
    <location>
        <begin position="12"/>
        <end position="145"/>
    </location>
</feature>
<sequence>MTDPSEPAPRRRAILLLLGIVLIWGANWPIMKVGLGYIPPFWFATARLALGALTLFALLAALGRLRLPPRADLPVLLSVGLLQMTGFLAMANLALLTVAAGRSAVLGYTTPLWVTPAAVLLFGERLTPLKALGLLLGLTGLAVLFNPLHFAWDDRRQLLGNGALLLGALLWSGAILHIRRHRWAASPLDLAPWQMLLATVILAAVAVPLEGFGWARWSWQLGAVLAYNGPLATAFCFWASTMVSRDLPSITTSLGFLGVPLCGVLISALWLGEPLTASLTAGLAAILAGLALVNLADQRAG</sequence>
<dbReference type="AlphaFoldDB" id="A0A1Y6C350"/>
<feature type="transmembrane region" description="Helical" evidence="6">
    <location>
        <begin position="250"/>
        <end position="271"/>
    </location>
</feature>
<keyword evidence="5 6" id="KW-0472">Membrane</keyword>
<protein>
    <submittedName>
        <fullName evidence="8">Permease of the drug/metabolite transporter (DMT) superfamily</fullName>
    </submittedName>
</protein>
<evidence type="ECO:0000256" key="3">
    <source>
        <dbReference type="ARBA" id="ARBA00022692"/>
    </source>
</evidence>
<feature type="transmembrane region" description="Helical" evidence="6">
    <location>
        <begin position="42"/>
        <end position="63"/>
    </location>
</feature>
<dbReference type="InterPro" id="IPR037185">
    <property type="entry name" value="EmrE-like"/>
</dbReference>
<feature type="transmembrane region" description="Helical" evidence="6">
    <location>
        <begin position="134"/>
        <end position="152"/>
    </location>
</feature>
<reference evidence="8 9" key="1">
    <citation type="submission" date="2017-04" db="EMBL/GenBank/DDBJ databases">
        <authorList>
            <person name="Afonso C.L."/>
            <person name="Miller P.J."/>
            <person name="Scott M.A."/>
            <person name="Spackman E."/>
            <person name="Goraichik I."/>
            <person name="Dimitrov K.M."/>
            <person name="Suarez D.L."/>
            <person name="Swayne D.E."/>
        </authorList>
    </citation>
    <scope>NUCLEOTIDE SEQUENCE [LARGE SCALE GENOMIC DNA]</scope>
    <source>
        <strain evidence="8 9">USBA 355</strain>
    </source>
</reference>
<feature type="transmembrane region" description="Helical" evidence="6">
    <location>
        <begin position="158"/>
        <end position="178"/>
    </location>
</feature>
<keyword evidence="9" id="KW-1185">Reference proteome</keyword>
<keyword evidence="4 6" id="KW-1133">Transmembrane helix</keyword>
<dbReference type="PANTHER" id="PTHR32322:SF2">
    <property type="entry name" value="EAMA DOMAIN-CONTAINING PROTEIN"/>
    <property type="match status" value="1"/>
</dbReference>
<feature type="transmembrane region" description="Helical" evidence="6">
    <location>
        <begin position="277"/>
        <end position="296"/>
    </location>
</feature>
<accession>A0A1Y6C350</accession>
<dbReference type="EMBL" id="FWZX01000011">
    <property type="protein sequence ID" value="SMF33286.1"/>
    <property type="molecule type" value="Genomic_DNA"/>
</dbReference>
<evidence type="ECO:0000259" key="7">
    <source>
        <dbReference type="Pfam" id="PF00892"/>
    </source>
</evidence>
<feature type="transmembrane region" description="Helical" evidence="6">
    <location>
        <begin position="105"/>
        <end position="122"/>
    </location>
</feature>
<dbReference type="STRING" id="560819.SAMN05428998_111116"/>
<evidence type="ECO:0000256" key="6">
    <source>
        <dbReference type="SAM" id="Phobius"/>
    </source>
</evidence>
<dbReference type="Pfam" id="PF00892">
    <property type="entry name" value="EamA"/>
    <property type="match status" value="2"/>
</dbReference>
<feature type="transmembrane region" description="Helical" evidence="6">
    <location>
        <begin position="190"/>
        <end position="207"/>
    </location>
</feature>
<evidence type="ECO:0000256" key="5">
    <source>
        <dbReference type="ARBA" id="ARBA00023136"/>
    </source>
</evidence>
<dbReference type="Gene3D" id="1.10.3730.20">
    <property type="match status" value="1"/>
</dbReference>
<dbReference type="InterPro" id="IPR000620">
    <property type="entry name" value="EamA_dom"/>
</dbReference>
<evidence type="ECO:0000256" key="1">
    <source>
        <dbReference type="ARBA" id="ARBA00004141"/>
    </source>
</evidence>
<dbReference type="RefSeq" id="WP_085123491.1">
    <property type="nucleotide sequence ID" value="NZ_FWZX01000011.1"/>
</dbReference>
<evidence type="ECO:0000256" key="2">
    <source>
        <dbReference type="ARBA" id="ARBA00007362"/>
    </source>
</evidence>
<evidence type="ECO:0000313" key="8">
    <source>
        <dbReference type="EMBL" id="SMF33286.1"/>
    </source>
</evidence>
<gene>
    <name evidence="8" type="ORF">SAMN05428998_111116</name>
</gene>
<dbReference type="SUPFAM" id="SSF103481">
    <property type="entry name" value="Multidrug resistance efflux transporter EmrE"/>
    <property type="match status" value="2"/>
</dbReference>
<organism evidence="8 9">
    <name type="scientific">Tistlia consotensis USBA 355</name>
    <dbReference type="NCBI Taxonomy" id="560819"/>
    <lineage>
        <taxon>Bacteria</taxon>
        <taxon>Pseudomonadati</taxon>
        <taxon>Pseudomonadota</taxon>
        <taxon>Alphaproteobacteria</taxon>
        <taxon>Rhodospirillales</taxon>
        <taxon>Rhodovibrionaceae</taxon>
        <taxon>Tistlia</taxon>
    </lineage>
</organism>